<evidence type="ECO:0000313" key="2">
    <source>
        <dbReference type="Proteomes" id="UP001175271"/>
    </source>
</evidence>
<proteinExistence type="predicted"/>
<organism evidence="1 2">
    <name type="scientific">Steinernema hermaphroditum</name>
    <dbReference type="NCBI Taxonomy" id="289476"/>
    <lineage>
        <taxon>Eukaryota</taxon>
        <taxon>Metazoa</taxon>
        <taxon>Ecdysozoa</taxon>
        <taxon>Nematoda</taxon>
        <taxon>Chromadorea</taxon>
        <taxon>Rhabditida</taxon>
        <taxon>Tylenchina</taxon>
        <taxon>Panagrolaimomorpha</taxon>
        <taxon>Strongyloidoidea</taxon>
        <taxon>Steinernematidae</taxon>
        <taxon>Steinernema</taxon>
    </lineage>
</organism>
<protein>
    <submittedName>
        <fullName evidence="1">Uncharacterized protein</fullName>
    </submittedName>
</protein>
<dbReference type="Proteomes" id="UP001175271">
    <property type="component" value="Unassembled WGS sequence"/>
</dbReference>
<sequence length="177" mass="20447">MATVVLGIHYVSERCQPVKREGDPDVPHYDLRVERLLRPLLFLILSLCGLLARHAFESAVLHLRRRHPPSSPMTPSGDLSGATARITDKTRSIVLSPRESTDGHKLHIFFFSAMASLGARCFRLHQTDIQSRRVITFPKRRRLIDLRATFYYLLWAHLSLDSKKSQYKKYRAKSQHE</sequence>
<accession>A0AA39I4J5</accession>
<keyword evidence="2" id="KW-1185">Reference proteome</keyword>
<gene>
    <name evidence="1" type="ORF">QR680_012602</name>
</gene>
<reference evidence="1" key="1">
    <citation type="submission" date="2023-06" db="EMBL/GenBank/DDBJ databases">
        <title>Genomic analysis of the entomopathogenic nematode Steinernema hermaphroditum.</title>
        <authorList>
            <person name="Schwarz E.M."/>
            <person name="Heppert J.K."/>
            <person name="Baniya A."/>
            <person name="Schwartz H.T."/>
            <person name="Tan C.-H."/>
            <person name="Antoshechkin I."/>
            <person name="Sternberg P.W."/>
            <person name="Goodrich-Blair H."/>
            <person name="Dillman A.R."/>
        </authorList>
    </citation>
    <scope>NUCLEOTIDE SEQUENCE</scope>
    <source>
        <strain evidence="1">PS9179</strain>
        <tissue evidence="1">Whole animal</tissue>
    </source>
</reference>
<dbReference type="AlphaFoldDB" id="A0AA39I4J5"/>
<name>A0AA39I4J5_9BILA</name>
<comment type="caution">
    <text evidence="1">The sequence shown here is derived from an EMBL/GenBank/DDBJ whole genome shotgun (WGS) entry which is preliminary data.</text>
</comment>
<evidence type="ECO:0000313" key="1">
    <source>
        <dbReference type="EMBL" id="KAK0416639.1"/>
    </source>
</evidence>
<dbReference type="EMBL" id="JAUCMV010000002">
    <property type="protein sequence ID" value="KAK0416639.1"/>
    <property type="molecule type" value="Genomic_DNA"/>
</dbReference>